<evidence type="ECO:0000259" key="7">
    <source>
        <dbReference type="PROSITE" id="PS50850"/>
    </source>
</evidence>
<dbReference type="InterPro" id="IPR011701">
    <property type="entry name" value="MFS"/>
</dbReference>
<dbReference type="Pfam" id="PF07690">
    <property type="entry name" value="MFS_1"/>
    <property type="match status" value="1"/>
</dbReference>
<dbReference type="SUPFAM" id="SSF103473">
    <property type="entry name" value="MFS general substrate transporter"/>
    <property type="match status" value="1"/>
</dbReference>
<feature type="transmembrane region" description="Helical" evidence="6">
    <location>
        <begin position="380"/>
        <end position="403"/>
    </location>
</feature>
<protein>
    <submittedName>
        <fullName evidence="8">Sugar phosphate permease</fullName>
    </submittedName>
</protein>
<dbReference type="GO" id="GO:0022857">
    <property type="term" value="F:transmembrane transporter activity"/>
    <property type="evidence" value="ECO:0007669"/>
    <property type="project" value="InterPro"/>
</dbReference>
<feature type="transmembrane region" description="Helical" evidence="6">
    <location>
        <begin position="172"/>
        <end position="193"/>
    </location>
</feature>
<comment type="subcellular location">
    <subcellularLocation>
        <location evidence="1">Cell membrane</location>
        <topology evidence="1">Multi-pass membrane protein</topology>
    </subcellularLocation>
</comment>
<feature type="transmembrane region" description="Helical" evidence="6">
    <location>
        <begin position="291"/>
        <end position="309"/>
    </location>
</feature>
<organism evidence="8 9">
    <name type="scientific">Scopulibacillus darangshiensis</name>
    <dbReference type="NCBI Taxonomy" id="442528"/>
    <lineage>
        <taxon>Bacteria</taxon>
        <taxon>Bacillati</taxon>
        <taxon>Bacillota</taxon>
        <taxon>Bacilli</taxon>
        <taxon>Bacillales</taxon>
        <taxon>Sporolactobacillaceae</taxon>
        <taxon>Scopulibacillus</taxon>
    </lineage>
</organism>
<feature type="transmembrane region" description="Helical" evidence="6">
    <location>
        <begin position="315"/>
        <end position="339"/>
    </location>
</feature>
<evidence type="ECO:0000256" key="5">
    <source>
        <dbReference type="ARBA" id="ARBA00023136"/>
    </source>
</evidence>
<dbReference type="AlphaFoldDB" id="A0A4V2SNL6"/>
<dbReference type="PANTHER" id="PTHR11662">
    <property type="entry name" value="SOLUTE CARRIER FAMILY 17"/>
    <property type="match status" value="1"/>
</dbReference>
<feature type="transmembrane region" description="Helical" evidence="6">
    <location>
        <begin position="351"/>
        <end position="374"/>
    </location>
</feature>
<evidence type="ECO:0000256" key="3">
    <source>
        <dbReference type="ARBA" id="ARBA00022692"/>
    </source>
</evidence>
<evidence type="ECO:0000313" key="8">
    <source>
        <dbReference type="EMBL" id="TCP31706.1"/>
    </source>
</evidence>
<keyword evidence="4 6" id="KW-1133">Transmembrane helix</keyword>
<keyword evidence="5 6" id="KW-0472">Membrane</keyword>
<feature type="transmembrane region" description="Helical" evidence="6">
    <location>
        <begin position="7"/>
        <end position="26"/>
    </location>
</feature>
<evidence type="ECO:0000313" key="9">
    <source>
        <dbReference type="Proteomes" id="UP000295416"/>
    </source>
</evidence>
<dbReference type="InterPro" id="IPR020846">
    <property type="entry name" value="MFS_dom"/>
</dbReference>
<keyword evidence="3 6" id="KW-0812">Transmembrane</keyword>
<feature type="transmembrane region" description="Helical" evidence="6">
    <location>
        <begin position="84"/>
        <end position="107"/>
    </location>
</feature>
<keyword evidence="9" id="KW-1185">Reference proteome</keyword>
<dbReference type="RefSeq" id="WP_132743350.1">
    <property type="nucleotide sequence ID" value="NZ_SLXK01000002.1"/>
</dbReference>
<feature type="transmembrane region" description="Helical" evidence="6">
    <location>
        <begin position="113"/>
        <end position="132"/>
    </location>
</feature>
<accession>A0A4V2SNL6</accession>
<evidence type="ECO:0000256" key="1">
    <source>
        <dbReference type="ARBA" id="ARBA00004651"/>
    </source>
</evidence>
<reference evidence="8 9" key="1">
    <citation type="submission" date="2019-03" db="EMBL/GenBank/DDBJ databases">
        <title>Genomic Encyclopedia of Type Strains, Phase IV (KMG-IV): sequencing the most valuable type-strain genomes for metagenomic binning, comparative biology and taxonomic classification.</title>
        <authorList>
            <person name="Goeker M."/>
        </authorList>
    </citation>
    <scope>NUCLEOTIDE SEQUENCE [LARGE SCALE GENOMIC DNA]</scope>
    <source>
        <strain evidence="8 9">DSM 19377</strain>
    </source>
</reference>
<dbReference type="Proteomes" id="UP000295416">
    <property type="component" value="Unassembled WGS sequence"/>
</dbReference>
<dbReference type="PANTHER" id="PTHR11662:SF399">
    <property type="entry name" value="FI19708P1-RELATED"/>
    <property type="match status" value="1"/>
</dbReference>
<evidence type="ECO:0000256" key="6">
    <source>
        <dbReference type="SAM" id="Phobius"/>
    </source>
</evidence>
<gene>
    <name evidence="8" type="ORF">EV207_102197</name>
</gene>
<feature type="domain" description="Major facilitator superfamily (MFS) profile" evidence="7">
    <location>
        <begin position="13"/>
        <end position="407"/>
    </location>
</feature>
<comment type="caution">
    <text evidence="8">The sequence shown here is derived from an EMBL/GenBank/DDBJ whole genome shotgun (WGS) entry which is preliminary data.</text>
</comment>
<sequence length="419" mass="46184">MVTSKSVFFNWMGVLSLFIVLTIAYIDRVNVSILITDHSFLQYLGIEGDRVAQGYLMTSFLIAYGISAFFLTPLYERFLGAKKGLLISLIIWGIFTFIAPFFSIFFLLLATRIILGLSEGPLFSLNTMYISGVFPENKRGKPNAVWALGVSAGLAVGSPFISYLVYQFSWQWSFYTLGLLNLLIGAPLILLFIRSHKVLPSMAETKGNWFKETRSVFKKAIKTPGLLWLLIWEIVNLSYLWGTAAWLPSYLLDARGFSIKQMGVLASLPFIVSLLSKLLSGYIIDRIEKKSMMWVIGGIGCSVFIIIAITTGNPVISAISIIIANGFWGIQGPVLPTTVQSLANERSVGSTYGVINGTGNLVSAFIPVIMGMLISVNFAYGFALLIGAQLVAMVCGLRMIFLIGRVKKDKVHSNEVKTI</sequence>
<dbReference type="GO" id="GO:0005886">
    <property type="term" value="C:plasma membrane"/>
    <property type="evidence" value="ECO:0007669"/>
    <property type="project" value="UniProtKB-SubCell"/>
</dbReference>
<evidence type="ECO:0000256" key="2">
    <source>
        <dbReference type="ARBA" id="ARBA00022448"/>
    </source>
</evidence>
<dbReference type="EMBL" id="SLXK01000002">
    <property type="protein sequence ID" value="TCP31706.1"/>
    <property type="molecule type" value="Genomic_DNA"/>
</dbReference>
<proteinExistence type="predicted"/>
<feature type="transmembrane region" description="Helical" evidence="6">
    <location>
        <begin position="144"/>
        <end position="166"/>
    </location>
</feature>
<dbReference type="InterPro" id="IPR036259">
    <property type="entry name" value="MFS_trans_sf"/>
</dbReference>
<feature type="transmembrane region" description="Helical" evidence="6">
    <location>
        <begin position="226"/>
        <end position="247"/>
    </location>
</feature>
<feature type="transmembrane region" description="Helical" evidence="6">
    <location>
        <begin position="52"/>
        <end position="72"/>
    </location>
</feature>
<dbReference type="Gene3D" id="1.20.1250.20">
    <property type="entry name" value="MFS general substrate transporter like domains"/>
    <property type="match status" value="2"/>
</dbReference>
<evidence type="ECO:0000256" key="4">
    <source>
        <dbReference type="ARBA" id="ARBA00022989"/>
    </source>
</evidence>
<dbReference type="OrthoDB" id="6360at2"/>
<dbReference type="PROSITE" id="PS50850">
    <property type="entry name" value="MFS"/>
    <property type="match status" value="1"/>
</dbReference>
<feature type="transmembrane region" description="Helical" evidence="6">
    <location>
        <begin position="259"/>
        <end position="279"/>
    </location>
</feature>
<keyword evidence="2" id="KW-0813">Transport</keyword>
<name>A0A4V2SNL6_9BACL</name>
<dbReference type="InterPro" id="IPR050382">
    <property type="entry name" value="MFS_Na/Anion_cotransporter"/>
</dbReference>